<dbReference type="Gene3D" id="3.40.50.1820">
    <property type="entry name" value="alpha/beta hydrolase"/>
    <property type="match status" value="1"/>
</dbReference>
<dbReference type="InterPro" id="IPR005152">
    <property type="entry name" value="Lipase_secreted"/>
</dbReference>
<evidence type="ECO:0000256" key="2">
    <source>
        <dbReference type="SAM" id="Phobius"/>
    </source>
</evidence>
<comment type="caution">
    <text evidence="3">The sequence shown here is derived from an EMBL/GenBank/DDBJ whole genome shotgun (WGS) entry which is preliminary data.</text>
</comment>
<evidence type="ECO:0000313" key="3">
    <source>
        <dbReference type="EMBL" id="THC95098.1"/>
    </source>
</evidence>
<dbReference type="VEuPathDB" id="FungiDB:EYZ11_005422"/>
<keyword evidence="2" id="KW-1133">Transmembrane helix</keyword>
<protein>
    <submittedName>
        <fullName evidence="3">Uncharacterized protein</fullName>
    </submittedName>
</protein>
<reference evidence="3 4" key="1">
    <citation type="submission" date="2019-03" db="EMBL/GenBank/DDBJ databases">
        <title>The genome sequence of a newly discovered highly antifungal drug resistant Aspergillus species, Aspergillus tanneri NIH 1004.</title>
        <authorList>
            <person name="Mounaud S."/>
            <person name="Singh I."/>
            <person name="Joardar V."/>
            <person name="Pakala S."/>
            <person name="Pakala S."/>
            <person name="Venepally P."/>
            <person name="Hoover J."/>
            <person name="Nierman W."/>
            <person name="Chung J."/>
            <person name="Losada L."/>
        </authorList>
    </citation>
    <scope>NUCLEOTIDE SEQUENCE [LARGE SCALE GENOMIC DNA]</scope>
    <source>
        <strain evidence="3 4">NIH1004</strain>
    </source>
</reference>
<keyword evidence="2" id="KW-0812">Transmembrane</keyword>
<dbReference type="GO" id="GO:0004806">
    <property type="term" value="F:triacylglycerol lipase activity"/>
    <property type="evidence" value="ECO:0007669"/>
    <property type="project" value="InterPro"/>
</dbReference>
<dbReference type="Pfam" id="PF03583">
    <property type="entry name" value="LIP"/>
    <property type="match status" value="1"/>
</dbReference>
<organism evidence="3 4">
    <name type="scientific">Aspergillus tanneri</name>
    <dbReference type="NCBI Taxonomy" id="1220188"/>
    <lineage>
        <taxon>Eukaryota</taxon>
        <taxon>Fungi</taxon>
        <taxon>Dikarya</taxon>
        <taxon>Ascomycota</taxon>
        <taxon>Pezizomycotina</taxon>
        <taxon>Eurotiomycetes</taxon>
        <taxon>Eurotiomycetidae</taxon>
        <taxon>Eurotiales</taxon>
        <taxon>Aspergillaceae</taxon>
        <taxon>Aspergillus</taxon>
        <taxon>Aspergillus subgen. Circumdati</taxon>
    </lineage>
</organism>
<evidence type="ECO:0000313" key="4">
    <source>
        <dbReference type="Proteomes" id="UP000308092"/>
    </source>
</evidence>
<dbReference type="GO" id="GO:0016042">
    <property type="term" value="P:lipid catabolic process"/>
    <property type="evidence" value="ECO:0007669"/>
    <property type="project" value="InterPro"/>
</dbReference>
<accession>A0A4S3JKG5</accession>
<dbReference type="PIRSF" id="PIRSF029171">
    <property type="entry name" value="Esterase_LipA"/>
    <property type="match status" value="1"/>
</dbReference>
<feature type="transmembrane region" description="Helical" evidence="2">
    <location>
        <begin position="23"/>
        <end position="47"/>
    </location>
</feature>
<keyword evidence="4" id="KW-1185">Reference proteome</keyword>
<dbReference type="Proteomes" id="UP000308092">
    <property type="component" value="Unassembled WGS sequence"/>
</dbReference>
<dbReference type="PANTHER" id="PTHR34853:SF5">
    <property type="entry name" value="LIP-DOMAIN-CONTAINING PROTEIN-RELATED"/>
    <property type="match status" value="1"/>
</dbReference>
<dbReference type="InterPro" id="IPR029058">
    <property type="entry name" value="AB_hydrolase_fold"/>
</dbReference>
<dbReference type="EMBL" id="SOSA01000173">
    <property type="protein sequence ID" value="THC95098.1"/>
    <property type="molecule type" value="Genomic_DNA"/>
</dbReference>
<keyword evidence="1" id="KW-0378">Hydrolase</keyword>
<dbReference type="AlphaFoldDB" id="A0A4S3JKG5"/>
<keyword evidence="2" id="KW-0472">Membrane</keyword>
<dbReference type="Gene3D" id="1.10.260.130">
    <property type="match status" value="1"/>
</dbReference>
<proteinExistence type="predicted"/>
<sequence length="473" mass="52024">MDSKFEYGTLHSHMNSVTLTPSVVIAIMGLISRFIFVLALGLLRAFVSMADPLRPSEDPFYTPKNDSWPQLPAGTILNSRQVDIASLLPGFSSPSTAFQLLYVTRDVHDRPAHTVTTIIVPPRPNFERIISLQIAYDSPDVDCSPSFGIREGVTGPAAMWSRNQLYYLLPFLQQGPVVNVPDYEGSNAAFTVGPQAAYQTLDSIRAALKSGHITGVNSEAKTVMFGYSGGGHATEWASEFHSSYAPELNIAGAAIGGPPPNITETYLSVNGGNNSALNAWAVLGVMNAYPELEDYIHEHLLPEHKDTFLRPLKRCSGFPEDYPMPGLNLTDISAFFDNHDNFLYDFKHILDKIGVMGKHGVPKFPLYIYAGTADDIATPIEDTNSLVESFCKTGANVRYHRYWGLGHAGTLAMGMGPVWTWISNVFRGTVLPGCGRPNNHGVEEDLLREYPFLSRGGSQIPIFTEEELQSRMF</sequence>
<gene>
    <name evidence="3" type="ORF">EYZ11_005422</name>
</gene>
<dbReference type="PANTHER" id="PTHR34853">
    <property type="match status" value="1"/>
</dbReference>
<dbReference type="SUPFAM" id="SSF53474">
    <property type="entry name" value="alpha/beta-Hydrolases"/>
    <property type="match status" value="1"/>
</dbReference>
<name>A0A4S3JKG5_9EURO</name>
<evidence type="ECO:0000256" key="1">
    <source>
        <dbReference type="ARBA" id="ARBA00022801"/>
    </source>
</evidence>